<organism evidence="1">
    <name type="scientific">marine sediment metagenome</name>
    <dbReference type="NCBI Taxonomy" id="412755"/>
    <lineage>
        <taxon>unclassified sequences</taxon>
        <taxon>metagenomes</taxon>
        <taxon>ecological metagenomes</taxon>
    </lineage>
</organism>
<dbReference type="EMBL" id="BARS01014853">
    <property type="protein sequence ID" value="GAF97501.1"/>
    <property type="molecule type" value="Genomic_DNA"/>
</dbReference>
<comment type="caution">
    <text evidence="1">The sequence shown here is derived from an EMBL/GenBank/DDBJ whole genome shotgun (WGS) entry which is preliminary data.</text>
</comment>
<accession>X0UDY5</accession>
<evidence type="ECO:0000313" key="1">
    <source>
        <dbReference type="EMBL" id="GAF97501.1"/>
    </source>
</evidence>
<sequence length="135" mass="15455">MKKTIYGMKLIIAMMILAGLILTVSAVSAEEVRHEPITIKLIELLDDEPKIKEMLIQSVEKAKKQNPDKITNPAQDYESYLEYIDEASKLFPQQILEKPSNLIRDQVLQSLCYFYFLVDQPLPELEGLGLFKPSL</sequence>
<protein>
    <submittedName>
        <fullName evidence="1">Uncharacterized protein</fullName>
    </submittedName>
</protein>
<dbReference type="AlphaFoldDB" id="X0UDY5"/>
<reference evidence="1" key="1">
    <citation type="journal article" date="2014" name="Front. Microbiol.">
        <title>High frequency of phylogenetically diverse reductive dehalogenase-homologous genes in deep subseafloor sedimentary metagenomes.</title>
        <authorList>
            <person name="Kawai M."/>
            <person name="Futagami T."/>
            <person name="Toyoda A."/>
            <person name="Takaki Y."/>
            <person name="Nishi S."/>
            <person name="Hori S."/>
            <person name="Arai W."/>
            <person name="Tsubouchi T."/>
            <person name="Morono Y."/>
            <person name="Uchiyama I."/>
            <person name="Ito T."/>
            <person name="Fujiyama A."/>
            <person name="Inagaki F."/>
            <person name="Takami H."/>
        </authorList>
    </citation>
    <scope>NUCLEOTIDE SEQUENCE</scope>
    <source>
        <strain evidence="1">Expedition CK06-06</strain>
    </source>
</reference>
<proteinExistence type="predicted"/>
<gene>
    <name evidence="1" type="ORF">S01H1_24687</name>
</gene>
<feature type="non-terminal residue" evidence="1">
    <location>
        <position position="135"/>
    </location>
</feature>
<name>X0UDY5_9ZZZZ</name>